<gene>
    <name evidence="2" type="ORF">PMAYCL1PPCAC_15883</name>
</gene>
<dbReference type="InterPro" id="IPR000182">
    <property type="entry name" value="GNAT_dom"/>
</dbReference>
<dbReference type="InterPro" id="IPR016181">
    <property type="entry name" value="Acyl_CoA_acyltransferase"/>
</dbReference>
<protein>
    <recommendedName>
        <fullName evidence="1">N-acetyltransferase domain-containing protein</fullName>
    </recommendedName>
</protein>
<dbReference type="CDD" id="cd04301">
    <property type="entry name" value="NAT_SF"/>
    <property type="match status" value="1"/>
</dbReference>
<dbReference type="AlphaFoldDB" id="A0AAN5HYL6"/>
<name>A0AAN5HYL6_9BILA</name>
<comment type="caution">
    <text evidence="2">The sequence shown here is derived from an EMBL/GenBank/DDBJ whole genome shotgun (WGS) entry which is preliminary data.</text>
</comment>
<evidence type="ECO:0000259" key="1">
    <source>
        <dbReference type="PROSITE" id="PS51186"/>
    </source>
</evidence>
<dbReference type="SUPFAM" id="SSF55729">
    <property type="entry name" value="Acyl-CoA N-acyltransferases (Nat)"/>
    <property type="match status" value="1"/>
</dbReference>
<keyword evidence="3" id="KW-1185">Reference proteome</keyword>
<dbReference type="Pfam" id="PF00583">
    <property type="entry name" value="Acetyltransf_1"/>
    <property type="match status" value="1"/>
</dbReference>
<dbReference type="PANTHER" id="PTHR47237">
    <property type="entry name" value="SLL0310 PROTEIN"/>
    <property type="match status" value="1"/>
</dbReference>
<sequence length="317" mass="35855">SFFSFRMSLPPYSLLDHGTPLLWQQFEDLVREMKWTSDDNTALSLTPLLSSTRCVFAQKNDDGSFLGCVVWNEYDDMAFIGFYMVAPFLRKYGLGSILWSRALDRIRETGRIIALRAVPEMAPRYASRDTPIEVSRVHRNALTCAQMREFSDKFPAPCGTVKLASELTEEEKMDLIRFDQEVTGRDRSDLLIPFFSSSRTEGVVLLDGEGRVFALAGMTSTGYEKDNLFKLAPVFASSLSEVAALTRALIPFCEQFSTDARILVYFLTGTVGERELEEIFGHRENSEIVTLFSAQIENRLNGKKCYATHNHNGHYDG</sequence>
<feature type="non-terminal residue" evidence="2">
    <location>
        <position position="1"/>
    </location>
</feature>
<proteinExistence type="predicted"/>
<feature type="domain" description="N-acetyltransferase" evidence="1">
    <location>
        <begin position="13"/>
        <end position="149"/>
    </location>
</feature>
<accession>A0AAN5HYL6</accession>
<dbReference type="GO" id="GO:0016747">
    <property type="term" value="F:acyltransferase activity, transferring groups other than amino-acyl groups"/>
    <property type="evidence" value="ECO:0007669"/>
    <property type="project" value="InterPro"/>
</dbReference>
<reference evidence="3" key="1">
    <citation type="submission" date="2022-10" db="EMBL/GenBank/DDBJ databases">
        <title>Genome assembly of Pristionchus species.</title>
        <authorList>
            <person name="Yoshida K."/>
            <person name="Sommer R.J."/>
        </authorList>
    </citation>
    <scope>NUCLEOTIDE SEQUENCE [LARGE SCALE GENOMIC DNA]</scope>
    <source>
        <strain evidence="3">RS5460</strain>
    </source>
</reference>
<evidence type="ECO:0000313" key="3">
    <source>
        <dbReference type="Proteomes" id="UP001328107"/>
    </source>
</evidence>
<evidence type="ECO:0000313" key="2">
    <source>
        <dbReference type="EMBL" id="GMR45688.1"/>
    </source>
</evidence>
<organism evidence="2 3">
    <name type="scientific">Pristionchus mayeri</name>
    <dbReference type="NCBI Taxonomy" id="1317129"/>
    <lineage>
        <taxon>Eukaryota</taxon>
        <taxon>Metazoa</taxon>
        <taxon>Ecdysozoa</taxon>
        <taxon>Nematoda</taxon>
        <taxon>Chromadorea</taxon>
        <taxon>Rhabditida</taxon>
        <taxon>Rhabditina</taxon>
        <taxon>Diplogasteromorpha</taxon>
        <taxon>Diplogasteroidea</taxon>
        <taxon>Neodiplogasteridae</taxon>
        <taxon>Pristionchus</taxon>
    </lineage>
</organism>
<dbReference type="PROSITE" id="PS51186">
    <property type="entry name" value="GNAT"/>
    <property type="match status" value="1"/>
</dbReference>
<dbReference type="Proteomes" id="UP001328107">
    <property type="component" value="Unassembled WGS sequence"/>
</dbReference>
<dbReference type="InterPro" id="IPR052729">
    <property type="entry name" value="Acyl/Acetyltrans_Enzymes"/>
</dbReference>
<dbReference type="EMBL" id="BTRK01000004">
    <property type="protein sequence ID" value="GMR45688.1"/>
    <property type="molecule type" value="Genomic_DNA"/>
</dbReference>
<dbReference type="Gene3D" id="3.40.630.30">
    <property type="match status" value="1"/>
</dbReference>
<dbReference type="PANTHER" id="PTHR47237:SF1">
    <property type="entry name" value="SLL0310 PROTEIN"/>
    <property type="match status" value="1"/>
</dbReference>